<dbReference type="AlphaFoldDB" id="U5FP10"/>
<feature type="region of interest" description="Disordered" evidence="1">
    <location>
        <begin position="23"/>
        <end position="71"/>
    </location>
</feature>
<accession>U5FP10</accession>
<name>U5FP10_POPTR</name>
<dbReference type="HOGENOM" id="CLU_2744746_0_0_1"/>
<reference evidence="2 3" key="1">
    <citation type="journal article" date="2006" name="Science">
        <title>The genome of black cottonwood, Populus trichocarpa (Torr. &amp; Gray).</title>
        <authorList>
            <person name="Tuskan G.A."/>
            <person name="Difazio S."/>
            <person name="Jansson S."/>
            <person name="Bohlmann J."/>
            <person name="Grigoriev I."/>
            <person name="Hellsten U."/>
            <person name="Putnam N."/>
            <person name="Ralph S."/>
            <person name="Rombauts S."/>
            <person name="Salamov A."/>
            <person name="Schein J."/>
            <person name="Sterck L."/>
            <person name="Aerts A."/>
            <person name="Bhalerao R.R."/>
            <person name="Bhalerao R.P."/>
            <person name="Blaudez D."/>
            <person name="Boerjan W."/>
            <person name="Brun A."/>
            <person name="Brunner A."/>
            <person name="Busov V."/>
            <person name="Campbell M."/>
            <person name="Carlson J."/>
            <person name="Chalot M."/>
            <person name="Chapman J."/>
            <person name="Chen G.L."/>
            <person name="Cooper D."/>
            <person name="Coutinho P.M."/>
            <person name="Couturier J."/>
            <person name="Covert S."/>
            <person name="Cronk Q."/>
            <person name="Cunningham R."/>
            <person name="Davis J."/>
            <person name="Degroeve S."/>
            <person name="Dejardin A."/>
            <person name="Depamphilis C."/>
            <person name="Detter J."/>
            <person name="Dirks B."/>
            <person name="Dubchak I."/>
            <person name="Duplessis S."/>
            <person name="Ehlting J."/>
            <person name="Ellis B."/>
            <person name="Gendler K."/>
            <person name="Goodstein D."/>
            <person name="Gribskov M."/>
            <person name="Grimwood J."/>
            <person name="Groover A."/>
            <person name="Gunter L."/>
            <person name="Hamberger B."/>
            <person name="Heinze B."/>
            <person name="Helariutta Y."/>
            <person name="Henrissat B."/>
            <person name="Holligan D."/>
            <person name="Holt R."/>
            <person name="Huang W."/>
            <person name="Islam-Faridi N."/>
            <person name="Jones S."/>
            <person name="Jones-Rhoades M."/>
            <person name="Jorgensen R."/>
            <person name="Joshi C."/>
            <person name="Kangasjarvi J."/>
            <person name="Karlsson J."/>
            <person name="Kelleher C."/>
            <person name="Kirkpatrick R."/>
            <person name="Kirst M."/>
            <person name="Kohler A."/>
            <person name="Kalluri U."/>
            <person name="Larimer F."/>
            <person name="Leebens-Mack J."/>
            <person name="Leple J.C."/>
            <person name="Locascio P."/>
            <person name="Lou Y."/>
            <person name="Lucas S."/>
            <person name="Martin F."/>
            <person name="Montanini B."/>
            <person name="Napoli C."/>
            <person name="Nelson D.R."/>
            <person name="Nelson C."/>
            <person name="Nieminen K."/>
            <person name="Nilsson O."/>
            <person name="Pereda V."/>
            <person name="Peter G."/>
            <person name="Philippe R."/>
            <person name="Pilate G."/>
            <person name="Poliakov A."/>
            <person name="Razumovskaya J."/>
            <person name="Richardson P."/>
            <person name="Rinaldi C."/>
            <person name="Ritland K."/>
            <person name="Rouze P."/>
            <person name="Ryaboy D."/>
            <person name="Schmutz J."/>
            <person name="Schrader J."/>
            <person name="Segerman B."/>
            <person name="Shin H."/>
            <person name="Siddiqui A."/>
            <person name="Sterky F."/>
            <person name="Terry A."/>
            <person name="Tsai C.J."/>
            <person name="Uberbacher E."/>
            <person name="Unneberg P."/>
            <person name="Vahala J."/>
            <person name="Wall K."/>
            <person name="Wessler S."/>
            <person name="Yang G."/>
            <person name="Yin T."/>
            <person name="Douglas C."/>
            <person name="Marra M."/>
            <person name="Sandberg G."/>
            <person name="Van de Peer Y."/>
            <person name="Rokhsar D."/>
        </authorList>
    </citation>
    <scope>NUCLEOTIDE SEQUENCE [LARGE SCALE GENOMIC DNA]</scope>
    <source>
        <strain evidence="3">cv. Nisqually</strain>
    </source>
</reference>
<dbReference type="Proteomes" id="UP000006729">
    <property type="component" value="Chromosome 16"/>
</dbReference>
<proteinExistence type="predicted"/>
<feature type="compositionally biased region" description="Polar residues" evidence="1">
    <location>
        <begin position="23"/>
        <end position="44"/>
    </location>
</feature>
<feature type="compositionally biased region" description="Polar residues" evidence="1">
    <location>
        <begin position="52"/>
        <end position="71"/>
    </location>
</feature>
<dbReference type="EMBL" id="CM009305">
    <property type="protein sequence ID" value="PNS98683.1"/>
    <property type="molecule type" value="Genomic_DNA"/>
</dbReference>
<gene>
    <name evidence="2" type="ORF">POPTR_016G090900</name>
</gene>
<evidence type="ECO:0000313" key="3">
    <source>
        <dbReference type="Proteomes" id="UP000006729"/>
    </source>
</evidence>
<sequence length="71" mass="7780">MPLFTNYSRETLTTLTENACMSKTKVRTASSEAHQQKEQGTSNNSKDDSVSEALSNALSQTTPSRISSRKP</sequence>
<organism evidence="2 3">
    <name type="scientific">Populus trichocarpa</name>
    <name type="common">Western balsam poplar</name>
    <name type="synonym">Populus balsamifera subsp. trichocarpa</name>
    <dbReference type="NCBI Taxonomy" id="3694"/>
    <lineage>
        <taxon>Eukaryota</taxon>
        <taxon>Viridiplantae</taxon>
        <taxon>Streptophyta</taxon>
        <taxon>Embryophyta</taxon>
        <taxon>Tracheophyta</taxon>
        <taxon>Spermatophyta</taxon>
        <taxon>Magnoliopsida</taxon>
        <taxon>eudicotyledons</taxon>
        <taxon>Gunneridae</taxon>
        <taxon>Pentapetalae</taxon>
        <taxon>rosids</taxon>
        <taxon>fabids</taxon>
        <taxon>Malpighiales</taxon>
        <taxon>Salicaceae</taxon>
        <taxon>Saliceae</taxon>
        <taxon>Populus</taxon>
    </lineage>
</organism>
<evidence type="ECO:0000313" key="2">
    <source>
        <dbReference type="EMBL" id="PNS98683.1"/>
    </source>
</evidence>
<evidence type="ECO:0000256" key="1">
    <source>
        <dbReference type="SAM" id="MobiDB-lite"/>
    </source>
</evidence>
<protein>
    <submittedName>
        <fullName evidence="2">Uncharacterized protein</fullName>
    </submittedName>
</protein>
<keyword evidence="3" id="KW-1185">Reference proteome</keyword>
<dbReference type="InParanoid" id="U5FP10"/>